<evidence type="ECO:0000313" key="1">
    <source>
        <dbReference type="EMBL" id="NMP28917.1"/>
    </source>
</evidence>
<dbReference type="Proteomes" id="UP000585363">
    <property type="component" value="Unassembled WGS sequence"/>
</dbReference>
<proteinExistence type="predicted"/>
<sequence>MQDGKKIPFSNATLGRNTSNHDLFILIFIEKRHRGPLWHKVCNISFGETHVSFYETKKQRNKYATRRGLIDSALPVSALAASPFAWLLR</sequence>
<keyword evidence="2" id="KW-1185">Reference proteome</keyword>
<reference evidence="1 2" key="1">
    <citation type="submission" date="2020-01" db="EMBL/GenBank/DDBJ databases">
        <authorList>
            <person name="Lee S.D."/>
        </authorList>
    </citation>
    <scope>NUCLEOTIDE SEQUENCE [LARGE SCALE GENOMIC DNA]</scope>
    <source>
        <strain evidence="1 2">SAP-1</strain>
    </source>
</reference>
<dbReference type="AlphaFoldDB" id="A0A848MKP1"/>
<name>A0A848MKP1_9GAMM</name>
<reference evidence="1 2" key="2">
    <citation type="submission" date="2020-06" db="EMBL/GenBank/DDBJ databases">
        <title>Polyphasic characterization of a Rahnella strain isolated from tree sap.</title>
        <authorList>
            <person name="Kim I.S."/>
        </authorList>
    </citation>
    <scope>NUCLEOTIDE SEQUENCE [LARGE SCALE GENOMIC DNA]</scope>
    <source>
        <strain evidence="1 2">SAP-1</strain>
    </source>
</reference>
<dbReference type="EMBL" id="JAADJU010000011">
    <property type="protein sequence ID" value="NMP28917.1"/>
    <property type="molecule type" value="Genomic_DNA"/>
</dbReference>
<gene>
    <name evidence="1" type="ORF">GW590_18825</name>
</gene>
<dbReference type="RefSeq" id="WP_169404630.1">
    <property type="nucleotide sequence ID" value="NZ_JAADJU010000011.1"/>
</dbReference>
<comment type="caution">
    <text evidence="1">The sequence shown here is derived from an EMBL/GenBank/DDBJ whole genome shotgun (WGS) entry which is preliminary data.</text>
</comment>
<protein>
    <submittedName>
        <fullName evidence="1">Uncharacterized protein</fullName>
    </submittedName>
</protein>
<accession>A0A848MKP1</accession>
<evidence type="ECO:0000313" key="2">
    <source>
        <dbReference type="Proteomes" id="UP000585363"/>
    </source>
</evidence>
<organism evidence="1 2">
    <name type="scientific">Rouxiella aceris</name>
    <dbReference type="NCBI Taxonomy" id="2703884"/>
    <lineage>
        <taxon>Bacteria</taxon>
        <taxon>Pseudomonadati</taxon>
        <taxon>Pseudomonadota</taxon>
        <taxon>Gammaproteobacteria</taxon>
        <taxon>Enterobacterales</taxon>
        <taxon>Yersiniaceae</taxon>
        <taxon>Rouxiella</taxon>
    </lineage>
</organism>